<dbReference type="Gene3D" id="3.40.50.720">
    <property type="entry name" value="NAD(P)-binding Rossmann-like Domain"/>
    <property type="match status" value="1"/>
</dbReference>
<keyword evidence="1" id="KW-0596">Phosphopantetheine</keyword>
<gene>
    <name evidence="6" type="ORF">GGX14DRAFT_378403</name>
</gene>
<dbReference type="InterPro" id="IPR013120">
    <property type="entry name" value="FAR_NAD-bd"/>
</dbReference>
<keyword evidence="2" id="KW-0597">Phosphoprotein</keyword>
<sequence length="1074" mass="119635">MIRHPRLLPPPPKTQALGSPTFKPPPLDGSLTIAQIYDWHFENTPNHRLFVYAREDGSIRTINWPEAVQGIYAGAHILRNRFGWTPGMKEMPIVSILASSDTIPYFTLFVSCLRANYVPFPISPRNSPSAVAYLISKAGVSHLLIGHEPAMARLAEDAVRVLQKDYPPMVIPDISYVPLFEDLFNIGDAPVKPETLPFEYNGPDATAFIAHSSGSTAFPKPIYWSNHRTVQLALIPWFGERDLTDQIISLHTMPMYHGMFGTRRTFVCAACGLVLSAFEPKSPPTIPTPENFFDGARTTSSDIILCVPSFIEAWSRKPEYVQWLATRSGVLYGGGPLNKHAGDYMTSQGVSIFILYGSSEGGIISPVLPDQVGYDWEYFKFPDLVTAEMIPSGNETFELVMVSNEFCRPSVLNTRVNGIDAYATSDLMIPHPTKPGYWKIYGRVDDQIMHNTGEKTNPGPLENILNQDPHVLSSVMFGRGRFQAGVIVDPRPSFEFDPSDTTKLAEFRNRIWPTIVKMNEFAPQHSRLFKEMIIVPKPEKPFTYTAKMTVRRQTVIADYEDEIAALYETVEQSASLNIPPLVQWDASSILDFVRDVVHNVMPTEIGDDEDIFQHGCDSLQATWIRNCLLSPLRDLAQLDTREDTDNFVYEDPTISRLARFMFRKASGQHAEDTSVTSKSDAMHEMVAEFVQDFPIHAGERRLPLSTAKVVLVTGTTGELGCHLLSLLLADNNVVQIYAINRSSPQKGSLRDRQARALLERGLDGALLDSPKLSLLAADIARPSFDLPASVYQQMQDSVTHIIHSAWPVDFNLALRSFEPNLKGLRKLIDVSLGSPLVTPPPLLYTSSVGVFQNVSATNPLKETRIDCGIAISTGYPESKWIAEEILSKATTSTPLKSLIIRVGQLCGGMNGAWNTNEWVPALVQSAKFVGCIPDDSRDITWLPVHIAATAIIDFLEVDPATRIVHLVNPQPVAWTTIGNAIAADLGVPLIPYAEWLNRIENAQTKEKSFRALRLLKFFGSPNRRTGQERDAFGFPKLDLANALSASQSLRSPYCRLGEKEAHQWVRYWRSVGLF</sequence>
<organism evidence="6 7">
    <name type="scientific">Mycena pura</name>
    <dbReference type="NCBI Taxonomy" id="153505"/>
    <lineage>
        <taxon>Eukaryota</taxon>
        <taxon>Fungi</taxon>
        <taxon>Dikarya</taxon>
        <taxon>Basidiomycota</taxon>
        <taxon>Agaricomycotina</taxon>
        <taxon>Agaricomycetes</taxon>
        <taxon>Agaricomycetidae</taxon>
        <taxon>Agaricales</taxon>
        <taxon>Marasmiineae</taxon>
        <taxon>Mycenaceae</taxon>
        <taxon>Mycena</taxon>
    </lineage>
</organism>
<dbReference type="SUPFAM" id="SSF51735">
    <property type="entry name" value="NAD(P)-binding Rossmann-fold domains"/>
    <property type="match status" value="1"/>
</dbReference>
<evidence type="ECO:0000256" key="2">
    <source>
        <dbReference type="ARBA" id="ARBA00022553"/>
    </source>
</evidence>
<keyword evidence="7" id="KW-1185">Reference proteome</keyword>
<dbReference type="SUPFAM" id="SSF56801">
    <property type="entry name" value="Acetyl-CoA synthetase-like"/>
    <property type="match status" value="1"/>
</dbReference>
<evidence type="ECO:0000256" key="1">
    <source>
        <dbReference type="ARBA" id="ARBA00022450"/>
    </source>
</evidence>
<proteinExistence type="predicted"/>
<feature type="domain" description="AMP-dependent synthetase/ligase" evidence="4">
    <location>
        <begin position="39"/>
        <end position="371"/>
    </location>
</feature>
<dbReference type="Pfam" id="PF07993">
    <property type="entry name" value="NAD_binding_4"/>
    <property type="match status" value="1"/>
</dbReference>
<evidence type="ECO:0008006" key="8">
    <source>
        <dbReference type="Google" id="ProtNLM"/>
    </source>
</evidence>
<evidence type="ECO:0000259" key="5">
    <source>
        <dbReference type="Pfam" id="PF07993"/>
    </source>
</evidence>
<dbReference type="InterPro" id="IPR036291">
    <property type="entry name" value="NAD(P)-bd_dom_sf"/>
</dbReference>
<dbReference type="PANTHER" id="PTHR43439:SF2">
    <property type="entry name" value="ENZYME, PUTATIVE (JCVI)-RELATED"/>
    <property type="match status" value="1"/>
</dbReference>
<dbReference type="Pfam" id="PF23562">
    <property type="entry name" value="AMP-binding_C_3"/>
    <property type="match status" value="1"/>
</dbReference>
<accession>A0AAD6Y2V9</accession>
<protein>
    <recommendedName>
        <fullName evidence="8">Acetyl-CoA synthetase-like protein</fullName>
    </recommendedName>
</protein>
<dbReference type="InterPro" id="IPR000873">
    <property type="entry name" value="AMP-dep_synth/lig_dom"/>
</dbReference>
<dbReference type="EMBL" id="JARJCW010000103">
    <property type="protein sequence ID" value="KAJ7193924.1"/>
    <property type="molecule type" value="Genomic_DNA"/>
</dbReference>
<dbReference type="InterPro" id="IPR051414">
    <property type="entry name" value="Adenylate-forming_Reductase"/>
</dbReference>
<evidence type="ECO:0000313" key="6">
    <source>
        <dbReference type="EMBL" id="KAJ7193924.1"/>
    </source>
</evidence>
<dbReference type="PANTHER" id="PTHR43439">
    <property type="entry name" value="PHENYLACETATE-COENZYME A LIGASE"/>
    <property type="match status" value="1"/>
</dbReference>
<evidence type="ECO:0000256" key="3">
    <source>
        <dbReference type="SAM" id="MobiDB-lite"/>
    </source>
</evidence>
<evidence type="ECO:0000259" key="4">
    <source>
        <dbReference type="Pfam" id="PF00501"/>
    </source>
</evidence>
<dbReference type="Gene3D" id="3.40.50.12780">
    <property type="entry name" value="N-terminal domain of ligase-like"/>
    <property type="match status" value="1"/>
</dbReference>
<dbReference type="AlphaFoldDB" id="A0AAD6Y2V9"/>
<feature type="domain" description="Thioester reductase (TE)" evidence="5">
    <location>
        <begin position="712"/>
        <end position="951"/>
    </location>
</feature>
<reference evidence="6" key="1">
    <citation type="submission" date="2023-03" db="EMBL/GenBank/DDBJ databases">
        <title>Massive genome expansion in bonnet fungi (Mycena s.s.) driven by repeated elements and novel gene families across ecological guilds.</title>
        <authorList>
            <consortium name="Lawrence Berkeley National Laboratory"/>
            <person name="Harder C.B."/>
            <person name="Miyauchi S."/>
            <person name="Viragh M."/>
            <person name="Kuo A."/>
            <person name="Thoen E."/>
            <person name="Andreopoulos B."/>
            <person name="Lu D."/>
            <person name="Skrede I."/>
            <person name="Drula E."/>
            <person name="Henrissat B."/>
            <person name="Morin E."/>
            <person name="Kohler A."/>
            <person name="Barry K."/>
            <person name="LaButti K."/>
            <person name="Morin E."/>
            <person name="Salamov A."/>
            <person name="Lipzen A."/>
            <person name="Mereny Z."/>
            <person name="Hegedus B."/>
            <person name="Baldrian P."/>
            <person name="Stursova M."/>
            <person name="Weitz H."/>
            <person name="Taylor A."/>
            <person name="Grigoriev I.V."/>
            <person name="Nagy L.G."/>
            <person name="Martin F."/>
            <person name="Kauserud H."/>
        </authorList>
    </citation>
    <scope>NUCLEOTIDE SEQUENCE</scope>
    <source>
        <strain evidence="6">9144</strain>
    </source>
</reference>
<dbReference type="Pfam" id="PF00501">
    <property type="entry name" value="AMP-binding"/>
    <property type="match status" value="1"/>
</dbReference>
<dbReference type="Proteomes" id="UP001219525">
    <property type="component" value="Unassembled WGS sequence"/>
</dbReference>
<feature type="region of interest" description="Disordered" evidence="3">
    <location>
        <begin position="1"/>
        <end position="21"/>
    </location>
</feature>
<dbReference type="InterPro" id="IPR042099">
    <property type="entry name" value="ANL_N_sf"/>
</dbReference>
<evidence type="ECO:0000313" key="7">
    <source>
        <dbReference type="Proteomes" id="UP001219525"/>
    </source>
</evidence>
<comment type="caution">
    <text evidence="6">The sequence shown here is derived from an EMBL/GenBank/DDBJ whole genome shotgun (WGS) entry which is preliminary data.</text>
</comment>
<name>A0AAD6Y2V9_9AGAR</name>